<dbReference type="InterPro" id="IPR013762">
    <property type="entry name" value="Integrase-like_cat_sf"/>
</dbReference>
<sequence>MNVWSNWCSARGISQPIELFPYEQLDKLLSKFYGEVKKVNGADYEPESLRVMQAAIDRYLRDKDYGESIISSRQFHQSMKTLNAKAARLRQQGMGKRPNKAEALNQSEEELLWQNGSLGNHSPVALTNANFKCLSEQMGLRGRQDHYDAYVEDFILRKHDDGSESIVFNKNPTKTRSGGLRVAKRTTKQVMWSTDGGPRNPVKLFKLWLSKRRQPMRNQGPLYLTIIQRPKNDDVWYTKVRMGQNTIGKIMPRMTSSLESSTAKKLTNHSTRKTVVQKQKSAGQPRYEIKEITGHASEASLNDYDVISEEERRELSHIISGYTPRPTEHDTSIVPVQVKQQIASASNAILRQEGLLSIPPSVDHDLPLVSAKNPVSSSLAPVNIAYNNCVFNIGNQTVNTDNSAARKRLRAADDNAKEVAKLTKPSMSSFIIIGCTVDKPNEEMAIAGENE</sequence>
<evidence type="ECO:0000259" key="5">
    <source>
        <dbReference type="Pfam" id="PF12012"/>
    </source>
</evidence>
<evidence type="ECO:0000313" key="6">
    <source>
        <dbReference type="EMBL" id="CAB4042444.1"/>
    </source>
</evidence>
<organism evidence="6 7">
    <name type="scientific">Paramuricea clavata</name>
    <name type="common">Red gorgonian</name>
    <name type="synonym">Violescent sea-whip</name>
    <dbReference type="NCBI Taxonomy" id="317549"/>
    <lineage>
        <taxon>Eukaryota</taxon>
        <taxon>Metazoa</taxon>
        <taxon>Cnidaria</taxon>
        <taxon>Anthozoa</taxon>
        <taxon>Octocorallia</taxon>
        <taxon>Malacalcyonacea</taxon>
        <taxon>Plexauridae</taxon>
        <taxon>Paramuricea</taxon>
    </lineage>
</organism>
<dbReference type="InterPro" id="IPR011010">
    <property type="entry name" value="DNA_brk_join_enz"/>
</dbReference>
<dbReference type="PANTHER" id="PTHR46963:SF1">
    <property type="entry name" value="SIMILAR TO RIKEN CDNA E130308A19"/>
    <property type="match status" value="1"/>
</dbReference>
<feature type="domain" description="ZMYM2-like/QRICH1 C-terminal" evidence="5">
    <location>
        <begin position="106"/>
        <end position="254"/>
    </location>
</feature>
<dbReference type="EMBL" id="CACRXK020030126">
    <property type="protein sequence ID" value="CAB4042444.1"/>
    <property type="molecule type" value="Genomic_DNA"/>
</dbReference>
<proteinExistence type="predicted"/>
<dbReference type="Pfam" id="PF12012">
    <property type="entry name" value="DUF3504"/>
    <property type="match status" value="1"/>
</dbReference>
<keyword evidence="1" id="KW-1017">Isopeptide bond</keyword>
<evidence type="ECO:0000313" key="7">
    <source>
        <dbReference type="Proteomes" id="UP001152795"/>
    </source>
</evidence>
<dbReference type="Proteomes" id="UP001152795">
    <property type="component" value="Unassembled WGS sequence"/>
</dbReference>
<gene>
    <name evidence="6" type="ORF">PACLA_8A034239</name>
</gene>
<keyword evidence="4" id="KW-0233">DNA recombination</keyword>
<dbReference type="SUPFAM" id="SSF56349">
    <property type="entry name" value="DNA breaking-rejoining enzymes"/>
    <property type="match status" value="1"/>
</dbReference>
<keyword evidence="2" id="KW-0597">Phosphoprotein</keyword>
<dbReference type="InterPro" id="IPR042838">
    <property type="entry name" value="KIAA1958"/>
</dbReference>
<evidence type="ECO:0000256" key="4">
    <source>
        <dbReference type="ARBA" id="ARBA00023172"/>
    </source>
</evidence>
<dbReference type="AlphaFoldDB" id="A0A6S7KHV1"/>
<dbReference type="GO" id="GO:0015074">
    <property type="term" value="P:DNA integration"/>
    <property type="evidence" value="ECO:0007669"/>
    <property type="project" value="InterPro"/>
</dbReference>
<evidence type="ECO:0000256" key="1">
    <source>
        <dbReference type="ARBA" id="ARBA00022499"/>
    </source>
</evidence>
<dbReference type="InterPro" id="IPR021893">
    <property type="entry name" value="ZMYM2-like_C"/>
</dbReference>
<comment type="caution">
    <text evidence="6">The sequence shown here is derived from an EMBL/GenBank/DDBJ whole genome shotgun (WGS) entry which is preliminary data.</text>
</comment>
<evidence type="ECO:0000256" key="3">
    <source>
        <dbReference type="ARBA" id="ARBA00022843"/>
    </source>
</evidence>
<dbReference type="PANTHER" id="PTHR46963">
    <property type="entry name" value="SIMILAR TO RIKEN CDNA E130308A19"/>
    <property type="match status" value="1"/>
</dbReference>
<accession>A0A6S7KHV1</accession>
<name>A0A6S7KHV1_PARCT</name>
<protein>
    <submittedName>
        <fullName evidence="6">Zinc finger MYM-type 4-like</fullName>
    </submittedName>
</protein>
<feature type="non-terminal residue" evidence="6">
    <location>
        <position position="1"/>
    </location>
</feature>
<dbReference type="GO" id="GO:0003677">
    <property type="term" value="F:DNA binding"/>
    <property type="evidence" value="ECO:0007669"/>
    <property type="project" value="InterPro"/>
</dbReference>
<dbReference type="Gene3D" id="1.10.443.10">
    <property type="entry name" value="Intergrase catalytic core"/>
    <property type="match status" value="1"/>
</dbReference>
<keyword evidence="7" id="KW-1185">Reference proteome</keyword>
<dbReference type="GO" id="GO:0006310">
    <property type="term" value="P:DNA recombination"/>
    <property type="evidence" value="ECO:0007669"/>
    <property type="project" value="UniProtKB-KW"/>
</dbReference>
<evidence type="ECO:0000256" key="2">
    <source>
        <dbReference type="ARBA" id="ARBA00022553"/>
    </source>
</evidence>
<keyword evidence="3" id="KW-0832">Ubl conjugation</keyword>
<reference evidence="6" key="1">
    <citation type="submission" date="2020-04" db="EMBL/GenBank/DDBJ databases">
        <authorList>
            <person name="Alioto T."/>
            <person name="Alioto T."/>
            <person name="Gomez Garrido J."/>
        </authorList>
    </citation>
    <scope>NUCLEOTIDE SEQUENCE</scope>
    <source>
        <strain evidence="6">A484AB</strain>
    </source>
</reference>